<feature type="region of interest" description="Disordered" evidence="1">
    <location>
        <begin position="33"/>
        <end position="71"/>
    </location>
</feature>
<evidence type="ECO:0000256" key="1">
    <source>
        <dbReference type="SAM" id="MobiDB-lite"/>
    </source>
</evidence>
<evidence type="ECO:0000313" key="2">
    <source>
        <dbReference type="EMBL" id="PZV39722.1"/>
    </source>
</evidence>
<comment type="caution">
    <text evidence="2">The sequence shown here is derived from an EMBL/GenBank/DDBJ whole genome shotgun (WGS) entry which is preliminary data.</text>
</comment>
<protein>
    <recommendedName>
        <fullName evidence="4">DUF1963 domain-containing protein</fullName>
    </recommendedName>
</protein>
<keyword evidence="3" id="KW-1185">Reference proteome</keyword>
<feature type="compositionally biased region" description="Polar residues" evidence="1">
    <location>
        <begin position="77"/>
        <end position="94"/>
    </location>
</feature>
<dbReference type="Pfam" id="PF09234">
    <property type="entry name" value="DUF1963"/>
    <property type="match status" value="1"/>
</dbReference>
<dbReference type="EMBL" id="MZXV01000013">
    <property type="protein sequence ID" value="PZV39722.1"/>
    <property type="molecule type" value="Genomic_DNA"/>
</dbReference>
<dbReference type="SUPFAM" id="SSF103032">
    <property type="entry name" value="Hypothetical protein YwqG"/>
    <property type="match status" value="2"/>
</dbReference>
<name>A0A2W7C965_9HYPH</name>
<feature type="region of interest" description="Disordered" evidence="1">
    <location>
        <begin position="76"/>
        <end position="95"/>
    </location>
</feature>
<gene>
    <name evidence="2" type="ORF">B5V02_07250</name>
</gene>
<evidence type="ECO:0000313" key="3">
    <source>
        <dbReference type="Proteomes" id="UP000248616"/>
    </source>
</evidence>
<evidence type="ECO:0008006" key="4">
    <source>
        <dbReference type="Google" id="ProtNLM"/>
    </source>
</evidence>
<dbReference type="Gene3D" id="2.30.320.10">
    <property type="entry name" value="YwqG-like"/>
    <property type="match status" value="1"/>
</dbReference>
<dbReference type="PANTHER" id="PTHR36436:SF6">
    <property type="entry name" value="SLL5081 PROTEIN"/>
    <property type="match status" value="1"/>
</dbReference>
<proteinExistence type="predicted"/>
<dbReference type="OrthoDB" id="8135222at2"/>
<dbReference type="PANTHER" id="PTHR36436">
    <property type="entry name" value="SLL5081 PROTEIN"/>
    <property type="match status" value="1"/>
</dbReference>
<sequence>MEKLMPLLVVGAMLLIVGSLIYRGGKGIAGLFSGSASKGKPQPRRERTSSPLADATEPSNDARDSSALPVGKARQRTLASSQAAHAASPRSNSAAEKLIAEIQQQAKDSDDQRKAKFKAHVERKIPPISVDGREAIERGQAARLAIKHVFPPRLPQRSMSYFGGLPIVPDEFDWPTVHNRKGLLERLNFMAQIDCSDLPPGPGRDLLPEKGYLYFFAPMSDTFGADAMHFVTRYEPRHVTQKWQPLDMPFTAKILGSDPIDEILRGKRTHYDRVEVEFAWIEEPTDAEVAARAGEGHAFEVADKIRTERVEAFYGPQIAPDPLLSAHHAPKDTLWAPYPGFPANWHSARIVRKLVEAYHREETADVTAQLKALGDVAEDDPEAKRLRVVQRELSAFGSKMFNAFFPTVHAGLKEYDAPPPELKQQILAFLEDLRVNGMPSSSARRPHRRQLPLVMNDWLSIAAIQGAEGGLTDPDGAALIGPDVVAALSPRHLSRSHQMLGKGEVVQVAADEMKDRYLLLLQLGPDMALNWTVGEMGPLQYWITPEDLAAKRFQNAILTIEAY</sequence>
<reference evidence="3" key="1">
    <citation type="submission" date="2017-03" db="EMBL/GenBank/DDBJ databases">
        <authorList>
            <person name="Safronova V.I."/>
            <person name="Sazanova A.L."/>
            <person name="Chirak E.R."/>
        </authorList>
    </citation>
    <scope>NUCLEOTIDE SEQUENCE [LARGE SCALE GENOMIC DNA]</scope>
    <source>
        <strain evidence="3">Ach-343</strain>
    </source>
</reference>
<organism evidence="2 3">
    <name type="scientific">Mesorhizobium kowhaii</name>
    <dbReference type="NCBI Taxonomy" id="1300272"/>
    <lineage>
        <taxon>Bacteria</taxon>
        <taxon>Pseudomonadati</taxon>
        <taxon>Pseudomonadota</taxon>
        <taxon>Alphaproteobacteria</taxon>
        <taxon>Hyphomicrobiales</taxon>
        <taxon>Phyllobacteriaceae</taxon>
        <taxon>Mesorhizobium</taxon>
    </lineage>
</organism>
<dbReference type="InterPro" id="IPR035948">
    <property type="entry name" value="YwqG-like_sf"/>
</dbReference>
<dbReference type="InterPro" id="IPR015315">
    <property type="entry name" value="DUF1963"/>
</dbReference>
<dbReference type="AlphaFoldDB" id="A0A2W7C965"/>
<dbReference type="Proteomes" id="UP000248616">
    <property type="component" value="Unassembled WGS sequence"/>
</dbReference>
<accession>A0A2W7C965</accession>
<dbReference type="RefSeq" id="WP_111543465.1">
    <property type="nucleotide sequence ID" value="NZ_MZXV01000013.1"/>
</dbReference>